<evidence type="ECO:0000313" key="1">
    <source>
        <dbReference type="EMBL" id="KAG8459099.1"/>
    </source>
</evidence>
<dbReference type="EMBL" id="JAGTXO010000044">
    <property type="protein sequence ID" value="KAG8459099.1"/>
    <property type="molecule type" value="Genomic_DNA"/>
</dbReference>
<sequence>MEPRWTCRLGAACVAGALALACVAWAWTAGSRDFAPLVPRLYVPPSVQVCCAPHSPATAWSGDSARFARIAIVTDVGCWEQPSESAHAQMELIELLASLGARPTVLALLLACDDLAMRPWASRATRADEPAQQSETLRVRLATVAGASTHWLRIREPSSAPPFLQLSLAAARHVACAGVCEYERVLIPDTAGLPLLPLMAPVMGGRARVSVLALNPLLWRRQWCLRPMRHLDELDEADREAQSLGALADGPGTRAAEPDELILFSAELGEWLGRRALLAGRVLFAPTPPVDLARLRGADVGAPAHGSPVSDAMPASTVVVAAFADWADAQELALLGRTLRHAAAELAAAAAVGGAQRPLLRLVARRSAVDCAGRADVPVAAAAAARAKEALLRWARSATGWPGPWHEIGAAGQQYACSPLAGTRRVTALFAVALGGVRPPPELMRCAEAGARVIASDLPAMRAALTRESWAHALVPPRERTLGDALVAAIRDGMRAAPDGGRRASVSMDSSERAGWWRAWARTHASSDTLSARNDSAALNARTQLSPCSIALLLAACAPKAPAHLSSARGVRLLDAALSRAIELAARAGGDGSAHEAAWTVLCAGGSAAQWGGALRAANVLRASIRGFGSDGGAPDGAGPHGAGASWVRLAVDDAAAAGSGGDARACASLESVARALNASASAWLLVLPDLAYAPATPLALAQLAERARAAPEHVCAIAPIVRECDVRSDAAGGDAPAAEGGSEEGGDARAPPRCALCIPSGAAANAGALADVLTCGAVLMRTSALRDALRLLGPAAPVRASDWAWHLLSVAVLNGGLVDVPAEVLLERECPRRDGATGESVARSSCARASHALPFAAYGALARREGWLGSAAQLAQERHLAAERCASDAHALL</sequence>
<gene>
    <name evidence="1" type="ORF">KFE25_002506</name>
</gene>
<name>A0A8J6C383_DIALT</name>
<comment type="caution">
    <text evidence="1">The sequence shown here is derived from an EMBL/GenBank/DDBJ whole genome shotgun (WGS) entry which is preliminary data.</text>
</comment>
<dbReference type="OrthoDB" id="10619035at2759"/>
<evidence type="ECO:0000313" key="2">
    <source>
        <dbReference type="Proteomes" id="UP000751190"/>
    </source>
</evidence>
<proteinExistence type="predicted"/>
<organism evidence="1 2">
    <name type="scientific">Diacronema lutheri</name>
    <name type="common">Unicellular marine alga</name>
    <name type="synonym">Monochrysis lutheri</name>
    <dbReference type="NCBI Taxonomy" id="2081491"/>
    <lineage>
        <taxon>Eukaryota</taxon>
        <taxon>Haptista</taxon>
        <taxon>Haptophyta</taxon>
        <taxon>Pavlovophyceae</taxon>
        <taxon>Pavlovales</taxon>
        <taxon>Pavlovaceae</taxon>
        <taxon>Diacronema</taxon>
    </lineage>
</organism>
<reference evidence="1" key="1">
    <citation type="submission" date="2021-05" db="EMBL/GenBank/DDBJ databases">
        <title>The genome of the haptophyte Pavlova lutheri (Diacronema luteri, Pavlovales) - a model for lipid biosynthesis in eukaryotic algae.</title>
        <authorList>
            <person name="Hulatt C.J."/>
            <person name="Posewitz M.C."/>
        </authorList>
    </citation>
    <scope>NUCLEOTIDE SEQUENCE</scope>
    <source>
        <strain evidence="1">NIVA-4/92</strain>
    </source>
</reference>
<dbReference type="Proteomes" id="UP000751190">
    <property type="component" value="Unassembled WGS sequence"/>
</dbReference>
<dbReference type="AlphaFoldDB" id="A0A8J6C383"/>
<keyword evidence="2" id="KW-1185">Reference proteome</keyword>
<dbReference type="PROSITE" id="PS51257">
    <property type="entry name" value="PROKAR_LIPOPROTEIN"/>
    <property type="match status" value="1"/>
</dbReference>
<protein>
    <submittedName>
        <fullName evidence="1">Uncharacterized protein</fullName>
    </submittedName>
</protein>
<accession>A0A8J6C383</accession>